<evidence type="ECO:0000256" key="2">
    <source>
        <dbReference type="ARBA" id="ARBA00023277"/>
    </source>
</evidence>
<evidence type="ECO:0000256" key="3">
    <source>
        <dbReference type="HAMAP-Rule" id="MF_01241"/>
    </source>
</evidence>
<dbReference type="CDD" id="cd01399">
    <property type="entry name" value="GlcN6P_deaminase"/>
    <property type="match status" value="1"/>
</dbReference>
<comment type="similarity">
    <text evidence="3">Belongs to the glucosamine/galactosamine-6-phosphate isomerase family. NagB subfamily.</text>
</comment>
<gene>
    <name evidence="3 5" type="primary">nagB</name>
    <name evidence="5" type="ORF">Q5Y73_11175</name>
</gene>
<dbReference type="Proteomes" id="UP001231941">
    <property type="component" value="Unassembled WGS sequence"/>
</dbReference>
<keyword evidence="1 3" id="KW-0378">Hydrolase</keyword>
<dbReference type="InterPro" id="IPR037171">
    <property type="entry name" value="NagB/RpiA_transferase-like"/>
</dbReference>
<dbReference type="EMBL" id="JAVAMP010000004">
    <property type="protein sequence ID" value="MDP5274673.1"/>
    <property type="molecule type" value="Genomic_DNA"/>
</dbReference>
<dbReference type="PROSITE" id="PS01161">
    <property type="entry name" value="GLC_GALNAC_ISOMERASE"/>
    <property type="match status" value="1"/>
</dbReference>
<feature type="domain" description="Glucosamine/galactosamine-6-phosphate isomerase" evidence="4">
    <location>
        <begin position="10"/>
        <end position="225"/>
    </location>
</feature>
<feature type="active site" description="For ring-opening step" evidence="3">
    <location>
        <position position="143"/>
    </location>
</feature>
<reference evidence="5 6" key="1">
    <citation type="submission" date="2023-08" db="EMBL/GenBank/DDBJ databases">
        <authorList>
            <person name="Park J.-S."/>
        </authorList>
    </citation>
    <scope>NUCLEOTIDE SEQUENCE [LARGE SCALE GENOMIC DNA]</scope>
    <source>
        <strain evidence="5 6">2205SS18-9</strain>
    </source>
</reference>
<comment type="function">
    <text evidence="3">Catalyzes the reversible isomerization-deamination of glucosamine 6-phosphate (GlcN6P) to form fructose 6-phosphate (Fru6P) and ammonium ion.</text>
</comment>
<dbReference type="InterPro" id="IPR004547">
    <property type="entry name" value="Glucosamine6P_isomerase"/>
</dbReference>
<evidence type="ECO:0000313" key="6">
    <source>
        <dbReference type="Proteomes" id="UP001231941"/>
    </source>
</evidence>
<comment type="caution">
    <text evidence="5">The sequence shown here is derived from an EMBL/GenBank/DDBJ whole genome shotgun (WGS) entry which is preliminary data.</text>
</comment>
<comment type="catalytic activity">
    <reaction evidence="3">
        <text>alpha-D-glucosamine 6-phosphate + H2O = beta-D-fructose 6-phosphate + NH4(+)</text>
        <dbReference type="Rhea" id="RHEA:12172"/>
        <dbReference type="ChEBI" id="CHEBI:15377"/>
        <dbReference type="ChEBI" id="CHEBI:28938"/>
        <dbReference type="ChEBI" id="CHEBI:57634"/>
        <dbReference type="ChEBI" id="CHEBI:75989"/>
        <dbReference type="EC" id="3.5.99.6"/>
    </reaction>
</comment>
<comment type="pathway">
    <text evidence="3">Amino-sugar metabolism; N-acetylneuraminate degradation; D-fructose 6-phosphate from N-acetylneuraminate: step 5/5.</text>
</comment>
<feature type="active site" description="Proton acceptor; for ring-opening step" evidence="3">
    <location>
        <position position="138"/>
    </location>
</feature>
<dbReference type="NCBIfam" id="TIGR00502">
    <property type="entry name" value="nagB"/>
    <property type="match status" value="1"/>
</dbReference>
<sequence length="245" mass="27384">MEVIKVRDYNEMSEKAAEYIIEKVKANSKIRLGLATGGTPLGLYKNMVTDFQHNNTSYRRVTSFNLDEYVGLSEEHPNSYRYYMNKSLFNHINTLKSNIHLPNGNAVSLQEECIRYDQLIQDSGGIDLQILGIGQNGHIGFNEPGTPFGSKVHVVRLTESTRQANKHFFNHMNEVPTHAITMGIQSIMKSKEILLLASGGQKSVAIHKLLQGEVSQQFPASILQLHPNVTVIADEEALSLALSYI</sequence>
<keyword evidence="6" id="KW-1185">Reference proteome</keyword>
<comment type="caution">
    <text evidence="3">Lacks conserved residue(s) required for the propagation of feature annotation.</text>
</comment>
<name>A0ABT9IZ88_9BACL</name>
<keyword evidence="2 3" id="KW-0119">Carbohydrate metabolism</keyword>
<evidence type="ECO:0000256" key="1">
    <source>
        <dbReference type="ARBA" id="ARBA00022801"/>
    </source>
</evidence>
<dbReference type="InterPro" id="IPR018321">
    <property type="entry name" value="Glucosamine6P_isomerase_CS"/>
</dbReference>
<dbReference type="PANTHER" id="PTHR11280:SF5">
    <property type="entry name" value="GLUCOSAMINE-6-PHOSPHATE ISOMERASE"/>
    <property type="match status" value="1"/>
</dbReference>
<accession>A0ABT9IZ88</accession>
<dbReference type="InterPro" id="IPR006148">
    <property type="entry name" value="Glc/Gal-6P_isomerase"/>
</dbReference>
<proteinExistence type="inferred from homology"/>
<dbReference type="HAMAP" id="MF_01241">
    <property type="entry name" value="GlcN6P_deamin"/>
    <property type="match status" value="1"/>
</dbReference>
<dbReference type="GO" id="GO:0004342">
    <property type="term" value="F:glucosamine-6-phosphate deaminase activity"/>
    <property type="evidence" value="ECO:0007669"/>
    <property type="project" value="UniProtKB-EC"/>
</dbReference>
<feature type="active site" description="Proton acceptor; for enolization step" evidence="3">
    <location>
        <position position="67"/>
    </location>
</feature>
<protein>
    <recommendedName>
        <fullName evidence="3">Glucosamine-6-phosphate deaminase</fullName>
        <ecNumber evidence="3">3.5.99.6</ecNumber>
    </recommendedName>
    <alternativeName>
        <fullName evidence="3">GlcN6P deaminase</fullName>
        <shortName evidence="3">GNPDA</shortName>
    </alternativeName>
    <alternativeName>
        <fullName evidence="3">Glucosamine-6-phosphate isomerase</fullName>
    </alternativeName>
</protein>
<feature type="active site" description="For ring-opening step" evidence="3">
    <location>
        <position position="136"/>
    </location>
</feature>
<dbReference type="EC" id="3.5.99.6" evidence="3"/>
<organism evidence="5 6">
    <name type="scientific">Chengkuizengella axinellae</name>
    <dbReference type="NCBI Taxonomy" id="3064388"/>
    <lineage>
        <taxon>Bacteria</taxon>
        <taxon>Bacillati</taxon>
        <taxon>Bacillota</taxon>
        <taxon>Bacilli</taxon>
        <taxon>Bacillales</taxon>
        <taxon>Paenibacillaceae</taxon>
        <taxon>Chengkuizengella</taxon>
    </lineage>
</organism>
<dbReference type="RefSeq" id="WP_305991984.1">
    <property type="nucleotide sequence ID" value="NZ_JAVAMP010000004.1"/>
</dbReference>
<dbReference type="PANTHER" id="PTHR11280">
    <property type="entry name" value="GLUCOSAMINE-6-PHOSPHATE ISOMERASE"/>
    <property type="match status" value="1"/>
</dbReference>
<dbReference type="Gene3D" id="3.40.50.1360">
    <property type="match status" value="1"/>
</dbReference>
<evidence type="ECO:0000259" key="4">
    <source>
        <dbReference type="Pfam" id="PF01182"/>
    </source>
</evidence>
<evidence type="ECO:0000313" key="5">
    <source>
        <dbReference type="EMBL" id="MDP5274673.1"/>
    </source>
</evidence>
<dbReference type="SUPFAM" id="SSF100950">
    <property type="entry name" value="NagB/RpiA/CoA transferase-like"/>
    <property type="match status" value="1"/>
</dbReference>
<dbReference type="Pfam" id="PF01182">
    <property type="entry name" value="Glucosamine_iso"/>
    <property type="match status" value="1"/>
</dbReference>